<dbReference type="Pfam" id="PF19624">
    <property type="entry name" value="DUF6129"/>
    <property type="match status" value="1"/>
</dbReference>
<keyword evidence="4" id="KW-1185">Reference proteome</keyword>
<accession>A0ABW4XGC9</accession>
<sequence length="111" mass="12348">MLNTPQATGGDNDRPVQSKEIDATLNQEIIDDLARELAKADLSEAYVAELRQRFPDVRFILCSEDDMGEREPYLALENVDLHLMAAQLGCACLTNNPEQSIGLILATREED</sequence>
<feature type="region of interest" description="Disordered" evidence="1">
    <location>
        <begin position="1"/>
        <end position="20"/>
    </location>
</feature>
<dbReference type="RefSeq" id="WP_345338726.1">
    <property type="nucleotide sequence ID" value="NZ_BAABLI010000007.1"/>
</dbReference>
<dbReference type="InterPro" id="IPR046132">
    <property type="entry name" value="DUF6129"/>
</dbReference>
<comment type="caution">
    <text evidence="3">The sequence shown here is derived from an EMBL/GenBank/DDBJ whole genome shotgun (WGS) entry which is preliminary data.</text>
</comment>
<reference evidence="4" key="1">
    <citation type="journal article" date="2019" name="Int. J. Syst. Evol. Microbiol.">
        <title>The Global Catalogue of Microorganisms (GCM) 10K type strain sequencing project: providing services to taxonomists for standard genome sequencing and annotation.</title>
        <authorList>
            <consortium name="The Broad Institute Genomics Platform"/>
            <consortium name="The Broad Institute Genome Sequencing Center for Infectious Disease"/>
            <person name="Wu L."/>
            <person name="Ma J."/>
        </authorList>
    </citation>
    <scope>NUCLEOTIDE SEQUENCE [LARGE SCALE GENOMIC DNA]</scope>
    <source>
        <strain evidence="4">CGMCC 1.10992</strain>
    </source>
</reference>
<dbReference type="Proteomes" id="UP001597380">
    <property type="component" value="Unassembled WGS sequence"/>
</dbReference>
<feature type="compositionally biased region" description="Basic and acidic residues" evidence="1">
    <location>
        <begin position="11"/>
        <end position="20"/>
    </location>
</feature>
<evidence type="ECO:0000256" key="1">
    <source>
        <dbReference type="SAM" id="MobiDB-lite"/>
    </source>
</evidence>
<name>A0ABW4XGC9_9GAMM</name>
<gene>
    <name evidence="3" type="ORF">ACFSJ3_01060</name>
</gene>
<proteinExistence type="predicted"/>
<evidence type="ECO:0000259" key="2">
    <source>
        <dbReference type="Pfam" id="PF19624"/>
    </source>
</evidence>
<evidence type="ECO:0000313" key="4">
    <source>
        <dbReference type="Proteomes" id="UP001597380"/>
    </source>
</evidence>
<organism evidence="3 4">
    <name type="scientific">Corallincola platygyrae</name>
    <dbReference type="NCBI Taxonomy" id="1193278"/>
    <lineage>
        <taxon>Bacteria</taxon>
        <taxon>Pseudomonadati</taxon>
        <taxon>Pseudomonadota</taxon>
        <taxon>Gammaproteobacteria</taxon>
        <taxon>Alteromonadales</taxon>
        <taxon>Psychromonadaceae</taxon>
        <taxon>Corallincola</taxon>
    </lineage>
</organism>
<protein>
    <submittedName>
        <fullName evidence="3">DUF6129 family protein</fullName>
    </submittedName>
</protein>
<dbReference type="EMBL" id="JBHUHT010000004">
    <property type="protein sequence ID" value="MFD2094560.1"/>
    <property type="molecule type" value="Genomic_DNA"/>
</dbReference>
<evidence type="ECO:0000313" key="3">
    <source>
        <dbReference type="EMBL" id="MFD2094560.1"/>
    </source>
</evidence>
<feature type="domain" description="DUF6129" evidence="2">
    <location>
        <begin position="48"/>
        <end position="95"/>
    </location>
</feature>